<reference evidence="3 4" key="1">
    <citation type="submission" date="2015-12" db="EMBL/GenBank/DDBJ databases">
        <authorList>
            <person name="Shamseldin A."/>
            <person name="Moawad H."/>
            <person name="Abd El-Rahim W.M."/>
            <person name="Sadowsky M.J."/>
        </authorList>
    </citation>
    <scope>NUCLEOTIDE SEQUENCE [LARGE SCALE GENOMIC DNA]</scope>
    <source>
        <strain evidence="3 4">SM2</strain>
    </source>
</reference>
<name>A0A127MAU3_9GAMM</name>
<comment type="similarity">
    <text evidence="1">Belongs to the short-chain dehydrogenases/reductases (SDR) family.</text>
</comment>
<dbReference type="CDD" id="cd05233">
    <property type="entry name" value="SDR_c"/>
    <property type="match status" value="1"/>
</dbReference>
<dbReference type="InterPro" id="IPR002347">
    <property type="entry name" value="SDR_fam"/>
</dbReference>
<dbReference type="Gene3D" id="3.40.50.720">
    <property type="entry name" value="NAD(P)-binding Rossmann-like Domain"/>
    <property type="match status" value="1"/>
</dbReference>
<dbReference type="PANTHER" id="PTHR42760">
    <property type="entry name" value="SHORT-CHAIN DEHYDROGENASES/REDUCTASES FAMILY MEMBER"/>
    <property type="match status" value="1"/>
</dbReference>
<organism evidence="3 4">
    <name type="scientific">Zhongshania aliphaticivorans</name>
    <dbReference type="NCBI Taxonomy" id="1470434"/>
    <lineage>
        <taxon>Bacteria</taxon>
        <taxon>Pseudomonadati</taxon>
        <taxon>Pseudomonadota</taxon>
        <taxon>Gammaproteobacteria</taxon>
        <taxon>Cellvibrionales</taxon>
        <taxon>Spongiibacteraceae</taxon>
        <taxon>Zhongshania</taxon>
    </lineage>
</organism>
<dbReference type="STRING" id="1470434.AZF00_11410"/>
<dbReference type="FunFam" id="3.40.50.720:FF:000084">
    <property type="entry name" value="Short-chain dehydrogenase reductase"/>
    <property type="match status" value="1"/>
</dbReference>
<dbReference type="Proteomes" id="UP000074119">
    <property type="component" value="Chromosome"/>
</dbReference>
<dbReference type="InterPro" id="IPR057326">
    <property type="entry name" value="KR_dom"/>
</dbReference>
<evidence type="ECO:0000313" key="4">
    <source>
        <dbReference type="Proteomes" id="UP000074119"/>
    </source>
</evidence>
<accession>A0A127MAU3</accession>
<sequence>MAILENKVAVVTGGGQGVGAGIALALAAEGAVVAVLGRTLAKLEATCAEIHHRGGEAQAFVCDVTEAEDIDAAIMEVVDEFGSIDILVNNAQIVPLGRLLEINDDEYQEGMDSGPLATFRFMKACYPFLRGDGSIVNLASSAAMRSDSAGFGAYAAAKEAIRALSRAAACEWGEDNVRVNCIMPLAMSPAMSRWVEGGGDDVEDFLSTVPLGRVGDCEEDVGRVVVFLCGPDASYITGHTLPIDGGQAFLR</sequence>
<dbReference type="SUPFAM" id="SSF51735">
    <property type="entry name" value="NAD(P)-binding Rossmann-fold domains"/>
    <property type="match status" value="1"/>
</dbReference>
<dbReference type="InterPro" id="IPR020904">
    <property type="entry name" value="Sc_DH/Rdtase_CS"/>
</dbReference>
<dbReference type="KEGG" id="zal:AZF00_11410"/>
<evidence type="ECO:0000259" key="2">
    <source>
        <dbReference type="SMART" id="SM00822"/>
    </source>
</evidence>
<protein>
    <submittedName>
        <fullName evidence="3">3-oxoacyl-ACP reductase</fullName>
    </submittedName>
</protein>
<feature type="domain" description="Ketoreductase" evidence="2">
    <location>
        <begin position="7"/>
        <end position="197"/>
    </location>
</feature>
<evidence type="ECO:0000313" key="3">
    <source>
        <dbReference type="EMBL" id="AMO70349.1"/>
    </source>
</evidence>
<dbReference type="RefSeq" id="WP_040803445.1">
    <property type="nucleotide sequence ID" value="NZ_CP014544.1"/>
</dbReference>
<dbReference type="AlphaFoldDB" id="A0A127MAU3"/>
<dbReference type="SMART" id="SM00822">
    <property type="entry name" value="PKS_KR"/>
    <property type="match status" value="1"/>
</dbReference>
<dbReference type="PROSITE" id="PS00061">
    <property type="entry name" value="ADH_SHORT"/>
    <property type="match status" value="1"/>
</dbReference>
<dbReference type="Pfam" id="PF13561">
    <property type="entry name" value="adh_short_C2"/>
    <property type="match status" value="1"/>
</dbReference>
<gene>
    <name evidence="3" type="ORF">AZF00_11410</name>
</gene>
<dbReference type="PRINTS" id="PR00081">
    <property type="entry name" value="GDHRDH"/>
</dbReference>
<dbReference type="InterPro" id="IPR036291">
    <property type="entry name" value="NAD(P)-bd_dom_sf"/>
</dbReference>
<evidence type="ECO:0000256" key="1">
    <source>
        <dbReference type="ARBA" id="ARBA00006484"/>
    </source>
</evidence>
<dbReference type="GO" id="GO:0016616">
    <property type="term" value="F:oxidoreductase activity, acting on the CH-OH group of donors, NAD or NADP as acceptor"/>
    <property type="evidence" value="ECO:0007669"/>
    <property type="project" value="TreeGrafter"/>
</dbReference>
<dbReference type="PRINTS" id="PR00080">
    <property type="entry name" value="SDRFAMILY"/>
</dbReference>
<dbReference type="EMBL" id="CP014544">
    <property type="protein sequence ID" value="AMO70349.1"/>
    <property type="molecule type" value="Genomic_DNA"/>
</dbReference>
<proteinExistence type="inferred from homology"/>